<dbReference type="AlphaFoldDB" id="A0A9P9FC26"/>
<reference evidence="1" key="1">
    <citation type="journal article" date="2021" name="Nat. Commun.">
        <title>Genetic determinants of endophytism in the Arabidopsis root mycobiome.</title>
        <authorList>
            <person name="Mesny F."/>
            <person name="Miyauchi S."/>
            <person name="Thiergart T."/>
            <person name="Pickel B."/>
            <person name="Atanasova L."/>
            <person name="Karlsson M."/>
            <person name="Huettel B."/>
            <person name="Barry K.W."/>
            <person name="Haridas S."/>
            <person name="Chen C."/>
            <person name="Bauer D."/>
            <person name="Andreopoulos W."/>
            <person name="Pangilinan J."/>
            <person name="LaButti K."/>
            <person name="Riley R."/>
            <person name="Lipzen A."/>
            <person name="Clum A."/>
            <person name="Drula E."/>
            <person name="Henrissat B."/>
            <person name="Kohler A."/>
            <person name="Grigoriev I.V."/>
            <person name="Martin F.M."/>
            <person name="Hacquard S."/>
        </authorList>
    </citation>
    <scope>NUCLEOTIDE SEQUENCE</scope>
    <source>
        <strain evidence="1">MPI-CAGE-AT-0021</strain>
    </source>
</reference>
<gene>
    <name evidence="1" type="ORF">B0J13DRAFT_122508</name>
</gene>
<organism evidence="1 2">
    <name type="scientific">Dactylonectria estremocensis</name>
    <dbReference type="NCBI Taxonomy" id="1079267"/>
    <lineage>
        <taxon>Eukaryota</taxon>
        <taxon>Fungi</taxon>
        <taxon>Dikarya</taxon>
        <taxon>Ascomycota</taxon>
        <taxon>Pezizomycotina</taxon>
        <taxon>Sordariomycetes</taxon>
        <taxon>Hypocreomycetidae</taxon>
        <taxon>Hypocreales</taxon>
        <taxon>Nectriaceae</taxon>
        <taxon>Dactylonectria</taxon>
    </lineage>
</organism>
<comment type="caution">
    <text evidence="1">The sequence shown here is derived from an EMBL/GenBank/DDBJ whole genome shotgun (WGS) entry which is preliminary data.</text>
</comment>
<name>A0A9P9FC26_9HYPO</name>
<protein>
    <submittedName>
        <fullName evidence="1">Uncharacterized protein</fullName>
    </submittedName>
</protein>
<accession>A0A9P9FC26</accession>
<evidence type="ECO:0000313" key="2">
    <source>
        <dbReference type="Proteomes" id="UP000717696"/>
    </source>
</evidence>
<evidence type="ECO:0000313" key="1">
    <source>
        <dbReference type="EMBL" id="KAH7160155.1"/>
    </source>
</evidence>
<dbReference type="Proteomes" id="UP000717696">
    <property type="component" value="Unassembled WGS sequence"/>
</dbReference>
<sequence length="86" mass="9107">MLLVHYVIAAGHPGWLAVAPTSHLCVIQGVRGVNNAAFPSQEQEARVVTLSWQCLGQASNALWSSLGLLQLNVGGMDGRLPLACEL</sequence>
<dbReference type="EMBL" id="JAGMUU010000002">
    <property type="protein sequence ID" value="KAH7160155.1"/>
    <property type="molecule type" value="Genomic_DNA"/>
</dbReference>
<keyword evidence="2" id="KW-1185">Reference proteome</keyword>
<proteinExistence type="predicted"/>